<dbReference type="EMBL" id="LJCR01002754">
    <property type="protein sequence ID" value="KPV48311.1"/>
    <property type="molecule type" value="Genomic_DNA"/>
</dbReference>
<proteinExistence type="predicted"/>
<protein>
    <recommendedName>
        <fullName evidence="1">Glycosyltransferase 2-like domain-containing protein</fullName>
    </recommendedName>
</protein>
<dbReference type="SUPFAM" id="SSF53448">
    <property type="entry name" value="Nucleotide-diphospho-sugar transferases"/>
    <property type="match status" value="1"/>
</dbReference>
<dbReference type="InterPro" id="IPR050834">
    <property type="entry name" value="Glycosyltransf_2"/>
</dbReference>
<dbReference type="Pfam" id="PF00535">
    <property type="entry name" value="Glycos_transf_2"/>
    <property type="match status" value="1"/>
</dbReference>
<dbReference type="PANTHER" id="PTHR43685:SF2">
    <property type="entry name" value="GLYCOSYLTRANSFERASE 2-LIKE DOMAIN-CONTAINING PROTEIN"/>
    <property type="match status" value="1"/>
</dbReference>
<evidence type="ECO:0000259" key="1">
    <source>
        <dbReference type="Pfam" id="PF00535"/>
    </source>
</evidence>
<dbReference type="InterPro" id="IPR029044">
    <property type="entry name" value="Nucleotide-diphossugar_trans"/>
</dbReference>
<feature type="domain" description="Glycosyltransferase 2-like" evidence="1">
    <location>
        <begin position="33"/>
        <end position="102"/>
    </location>
</feature>
<name>A0A0P9CYY9_9CHLR</name>
<organism evidence="2 3">
    <name type="scientific">Kouleothrix aurantiaca</name>
    <dbReference type="NCBI Taxonomy" id="186479"/>
    <lineage>
        <taxon>Bacteria</taxon>
        <taxon>Bacillati</taxon>
        <taxon>Chloroflexota</taxon>
        <taxon>Chloroflexia</taxon>
        <taxon>Chloroflexales</taxon>
        <taxon>Roseiflexineae</taxon>
        <taxon>Roseiflexaceae</taxon>
        <taxon>Kouleothrix</taxon>
    </lineage>
</organism>
<dbReference type="Gene3D" id="3.90.550.10">
    <property type="entry name" value="Spore Coat Polysaccharide Biosynthesis Protein SpsA, Chain A"/>
    <property type="match status" value="1"/>
</dbReference>
<dbReference type="AlphaFoldDB" id="A0A0P9CYY9"/>
<evidence type="ECO:0000313" key="3">
    <source>
        <dbReference type="Proteomes" id="UP000050509"/>
    </source>
</evidence>
<feature type="non-terminal residue" evidence="2">
    <location>
        <position position="286"/>
    </location>
</feature>
<accession>A0A0P9CYY9</accession>
<reference evidence="2 3" key="1">
    <citation type="submission" date="2015-09" db="EMBL/GenBank/DDBJ databases">
        <title>Draft genome sequence of Kouleothrix aurantiaca JCM 19913.</title>
        <authorList>
            <person name="Hemp J."/>
        </authorList>
    </citation>
    <scope>NUCLEOTIDE SEQUENCE [LARGE SCALE GENOMIC DNA]</scope>
    <source>
        <strain evidence="2 3">COM-B</strain>
    </source>
</reference>
<dbReference type="Proteomes" id="UP000050509">
    <property type="component" value="Unassembled WGS sequence"/>
</dbReference>
<dbReference type="GO" id="GO:0044010">
    <property type="term" value="P:single-species biofilm formation"/>
    <property type="evidence" value="ECO:0007669"/>
    <property type="project" value="TreeGrafter"/>
</dbReference>
<evidence type="ECO:0000313" key="2">
    <source>
        <dbReference type="EMBL" id="KPV48311.1"/>
    </source>
</evidence>
<keyword evidence="3" id="KW-1185">Reference proteome</keyword>
<gene>
    <name evidence="2" type="ORF">SE17_38745</name>
</gene>
<comment type="caution">
    <text evidence="2">The sequence shown here is derived from an EMBL/GenBank/DDBJ whole genome shotgun (WGS) entry which is preliminary data.</text>
</comment>
<sequence>MAAASTRGQSIGAHQIETILVADGDAQIGPVAGCTVLESTGAQLGPAATRNRGIAVARGAFLSFLDADDYYLPRGLEHLLRAYSRGEHGYIYGNAYTLEQDGRLVLRGAPDYVQADMARYNVHVITTLIPTEKVRAVGGMDERGDAWEDWRFHLRLAQAGICGYRTDQPIFVYRVWEGNRMTRFAPDRSTMEPVWADYRNEQGVIPMAGCCGGDATLAQLAGLGVQGATPPEPLNVGADLVRIKYVGTERGSIPFDLGPSTPIIRLGDNAQHRYANVSRAHAAWLA</sequence>
<dbReference type="PANTHER" id="PTHR43685">
    <property type="entry name" value="GLYCOSYLTRANSFERASE"/>
    <property type="match status" value="1"/>
</dbReference>
<dbReference type="InterPro" id="IPR001173">
    <property type="entry name" value="Glyco_trans_2-like"/>
</dbReference>